<gene>
    <name evidence="4" type="ORF">EDC14_105729</name>
</gene>
<evidence type="ECO:0000256" key="2">
    <source>
        <dbReference type="SAM" id="SignalP"/>
    </source>
</evidence>
<dbReference type="EMBL" id="SLUN01000057">
    <property type="protein sequence ID" value="TCL55160.1"/>
    <property type="molecule type" value="Genomic_DNA"/>
</dbReference>
<name>A0A4R1QX24_HYDET</name>
<sequence>MVKWKGFWLVLLLIWAAHPGAGSAEGDAHFYDAAGRPLPQYEWITERLKEYFPESVPPRITVQFQNQWRSSRFHPTDAAVLIHESVKNAPEPVIAHESCHLCLANLTKGASTREKFRFFDEGFAEIFENLAMKRFEAYKEEALTVAAAQHRRRNVSFARVQKWSEYYGDPETKTNFYAYPVGASFDLFIMDHFGKDRLLAFFKDIGETGDLARTVRNVLGSDLPELEAKWLRYLEEVDVSTAEPRIVKVFPENGATGVSTRTEEIAVQFDRPMARRIIFISDCRQGVCYKNAYWKSDRILAVKVKLLPNHRYRIALGDMAHGRFMSRAGGELPVTEWSFATGAE</sequence>
<dbReference type="RefSeq" id="WP_132017799.1">
    <property type="nucleotide sequence ID" value="NZ_SLUN01000057.1"/>
</dbReference>
<feature type="chain" id="PRO_5039664868" description="SbsA Ig-like domain-containing protein" evidence="2">
    <location>
        <begin position="25"/>
        <end position="344"/>
    </location>
</feature>
<evidence type="ECO:0000256" key="1">
    <source>
        <dbReference type="ARBA" id="ARBA00022729"/>
    </source>
</evidence>
<protein>
    <recommendedName>
        <fullName evidence="3">SbsA Ig-like domain-containing protein</fullName>
    </recommendedName>
</protein>
<dbReference type="Pfam" id="PF13205">
    <property type="entry name" value="Big_5"/>
    <property type="match status" value="1"/>
</dbReference>
<feature type="domain" description="SbsA Ig-like" evidence="3">
    <location>
        <begin position="241"/>
        <end position="319"/>
    </location>
</feature>
<evidence type="ECO:0000313" key="4">
    <source>
        <dbReference type="EMBL" id="TCL55160.1"/>
    </source>
</evidence>
<organism evidence="4 5">
    <name type="scientific">Hydrogenispora ethanolica</name>
    <dbReference type="NCBI Taxonomy" id="1082276"/>
    <lineage>
        <taxon>Bacteria</taxon>
        <taxon>Bacillati</taxon>
        <taxon>Bacillota</taxon>
        <taxon>Hydrogenispora</taxon>
    </lineage>
</organism>
<feature type="signal peptide" evidence="2">
    <location>
        <begin position="1"/>
        <end position="24"/>
    </location>
</feature>
<proteinExistence type="predicted"/>
<dbReference type="AlphaFoldDB" id="A0A4R1QX24"/>
<keyword evidence="1 2" id="KW-0732">Signal</keyword>
<evidence type="ECO:0000313" key="5">
    <source>
        <dbReference type="Proteomes" id="UP000295008"/>
    </source>
</evidence>
<accession>A0A4R1QX24</accession>
<reference evidence="4 5" key="1">
    <citation type="submission" date="2019-03" db="EMBL/GenBank/DDBJ databases">
        <title>Genomic Encyclopedia of Type Strains, Phase IV (KMG-IV): sequencing the most valuable type-strain genomes for metagenomic binning, comparative biology and taxonomic classification.</title>
        <authorList>
            <person name="Goeker M."/>
        </authorList>
    </citation>
    <scope>NUCLEOTIDE SEQUENCE [LARGE SCALE GENOMIC DNA]</scope>
    <source>
        <strain evidence="4 5">LX-B</strain>
    </source>
</reference>
<evidence type="ECO:0000259" key="3">
    <source>
        <dbReference type="Pfam" id="PF13205"/>
    </source>
</evidence>
<dbReference type="OrthoDB" id="5242307at2"/>
<comment type="caution">
    <text evidence="4">The sequence shown here is derived from an EMBL/GenBank/DDBJ whole genome shotgun (WGS) entry which is preliminary data.</text>
</comment>
<keyword evidence="5" id="KW-1185">Reference proteome</keyword>
<dbReference type="Proteomes" id="UP000295008">
    <property type="component" value="Unassembled WGS sequence"/>
</dbReference>
<dbReference type="InterPro" id="IPR032812">
    <property type="entry name" value="SbsA_Ig"/>
</dbReference>